<dbReference type="PANTHER" id="PTHR43394:SF1">
    <property type="entry name" value="ATP-BINDING CASSETTE SUB-FAMILY B MEMBER 10, MITOCHONDRIAL"/>
    <property type="match status" value="1"/>
</dbReference>
<protein>
    <submittedName>
        <fullName evidence="8">ABC transporter ATP-binding protein</fullName>
    </submittedName>
</protein>
<keyword evidence="8" id="KW-0547">Nucleotide-binding</keyword>
<dbReference type="InterPro" id="IPR017871">
    <property type="entry name" value="ABC_transporter-like_CS"/>
</dbReference>
<dbReference type="InterPro" id="IPR011527">
    <property type="entry name" value="ABC1_TM_dom"/>
</dbReference>
<dbReference type="RefSeq" id="WP_345271718.1">
    <property type="nucleotide sequence ID" value="NZ_BAABIM010000005.1"/>
</dbReference>
<keyword evidence="4 5" id="KW-0472">Membrane</keyword>
<dbReference type="EMBL" id="BAABIM010000005">
    <property type="protein sequence ID" value="GAA4697909.1"/>
    <property type="molecule type" value="Genomic_DNA"/>
</dbReference>
<evidence type="ECO:0000256" key="1">
    <source>
        <dbReference type="ARBA" id="ARBA00004651"/>
    </source>
</evidence>
<evidence type="ECO:0000259" key="6">
    <source>
        <dbReference type="PROSITE" id="PS50893"/>
    </source>
</evidence>
<feature type="transmembrane region" description="Helical" evidence="5">
    <location>
        <begin position="166"/>
        <end position="188"/>
    </location>
</feature>
<dbReference type="Gene3D" id="3.40.50.300">
    <property type="entry name" value="P-loop containing nucleotide triphosphate hydrolases"/>
    <property type="match status" value="1"/>
</dbReference>
<dbReference type="PROSITE" id="PS00211">
    <property type="entry name" value="ABC_TRANSPORTER_1"/>
    <property type="match status" value="1"/>
</dbReference>
<keyword evidence="3 5" id="KW-1133">Transmembrane helix</keyword>
<dbReference type="Proteomes" id="UP001500621">
    <property type="component" value="Unassembled WGS sequence"/>
</dbReference>
<name>A0ABP8X100_9ACTN</name>
<dbReference type="CDD" id="cd07346">
    <property type="entry name" value="ABC_6TM_exporters"/>
    <property type="match status" value="1"/>
</dbReference>
<evidence type="ECO:0000256" key="5">
    <source>
        <dbReference type="SAM" id="Phobius"/>
    </source>
</evidence>
<organism evidence="8 9">
    <name type="scientific">Nocardioides nanhaiensis</name>
    <dbReference type="NCBI Taxonomy" id="1476871"/>
    <lineage>
        <taxon>Bacteria</taxon>
        <taxon>Bacillati</taxon>
        <taxon>Actinomycetota</taxon>
        <taxon>Actinomycetes</taxon>
        <taxon>Propionibacteriales</taxon>
        <taxon>Nocardioidaceae</taxon>
        <taxon>Nocardioides</taxon>
    </lineage>
</organism>
<dbReference type="PROSITE" id="PS50893">
    <property type="entry name" value="ABC_TRANSPORTER_2"/>
    <property type="match status" value="1"/>
</dbReference>
<accession>A0ABP8X100</accession>
<evidence type="ECO:0000256" key="3">
    <source>
        <dbReference type="ARBA" id="ARBA00022989"/>
    </source>
</evidence>
<evidence type="ECO:0000256" key="2">
    <source>
        <dbReference type="ARBA" id="ARBA00022692"/>
    </source>
</evidence>
<keyword evidence="9" id="KW-1185">Reference proteome</keyword>
<dbReference type="InterPro" id="IPR036640">
    <property type="entry name" value="ABC1_TM_sf"/>
</dbReference>
<dbReference type="GO" id="GO:0005524">
    <property type="term" value="F:ATP binding"/>
    <property type="evidence" value="ECO:0007669"/>
    <property type="project" value="UniProtKB-KW"/>
</dbReference>
<evidence type="ECO:0000313" key="9">
    <source>
        <dbReference type="Proteomes" id="UP001500621"/>
    </source>
</evidence>
<dbReference type="InterPro" id="IPR039421">
    <property type="entry name" value="Type_1_exporter"/>
</dbReference>
<evidence type="ECO:0000259" key="7">
    <source>
        <dbReference type="PROSITE" id="PS50929"/>
    </source>
</evidence>
<dbReference type="InterPro" id="IPR003439">
    <property type="entry name" value="ABC_transporter-like_ATP-bd"/>
</dbReference>
<dbReference type="Pfam" id="PF00005">
    <property type="entry name" value="ABC_tran"/>
    <property type="match status" value="1"/>
</dbReference>
<feature type="domain" description="ABC transmembrane type-1" evidence="7">
    <location>
        <begin position="32"/>
        <end position="309"/>
    </location>
</feature>
<reference evidence="9" key="1">
    <citation type="journal article" date="2019" name="Int. J. Syst. Evol. Microbiol.">
        <title>The Global Catalogue of Microorganisms (GCM) 10K type strain sequencing project: providing services to taxonomists for standard genome sequencing and annotation.</title>
        <authorList>
            <consortium name="The Broad Institute Genomics Platform"/>
            <consortium name="The Broad Institute Genome Sequencing Center for Infectious Disease"/>
            <person name="Wu L."/>
            <person name="Ma J."/>
        </authorList>
    </citation>
    <scope>NUCLEOTIDE SEQUENCE [LARGE SCALE GENOMIC DNA]</scope>
    <source>
        <strain evidence="9">JCM 18127</strain>
    </source>
</reference>
<dbReference type="PROSITE" id="PS50929">
    <property type="entry name" value="ABC_TM1F"/>
    <property type="match status" value="1"/>
</dbReference>
<comment type="caution">
    <text evidence="8">The sequence shown here is derived from an EMBL/GenBank/DDBJ whole genome shotgun (WGS) entry which is preliminary data.</text>
</comment>
<evidence type="ECO:0000256" key="4">
    <source>
        <dbReference type="ARBA" id="ARBA00023136"/>
    </source>
</evidence>
<feature type="transmembrane region" description="Helical" evidence="5">
    <location>
        <begin position="250"/>
        <end position="274"/>
    </location>
</feature>
<dbReference type="Pfam" id="PF00664">
    <property type="entry name" value="ABC_membrane"/>
    <property type="match status" value="1"/>
</dbReference>
<feature type="transmembrane region" description="Helical" evidence="5">
    <location>
        <begin position="65"/>
        <end position="83"/>
    </location>
</feature>
<dbReference type="SUPFAM" id="SSF90123">
    <property type="entry name" value="ABC transporter transmembrane region"/>
    <property type="match status" value="1"/>
</dbReference>
<dbReference type="InterPro" id="IPR027417">
    <property type="entry name" value="P-loop_NTPase"/>
</dbReference>
<dbReference type="Gene3D" id="1.20.1560.10">
    <property type="entry name" value="ABC transporter type 1, transmembrane domain"/>
    <property type="match status" value="1"/>
</dbReference>
<keyword evidence="8" id="KW-0067">ATP-binding</keyword>
<comment type="subcellular location">
    <subcellularLocation>
        <location evidence="1">Cell membrane</location>
        <topology evidence="1">Multi-pass membrane protein</topology>
    </subcellularLocation>
</comment>
<gene>
    <name evidence="8" type="ORF">GCM10023226_40510</name>
</gene>
<feature type="transmembrane region" description="Helical" evidence="5">
    <location>
        <begin position="28"/>
        <end position="53"/>
    </location>
</feature>
<keyword evidence="2 5" id="KW-0812">Transmembrane</keyword>
<dbReference type="SUPFAM" id="SSF52540">
    <property type="entry name" value="P-loop containing nucleoside triphosphate hydrolases"/>
    <property type="match status" value="1"/>
</dbReference>
<dbReference type="PANTHER" id="PTHR43394">
    <property type="entry name" value="ATP-DEPENDENT PERMEASE MDL1, MITOCHONDRIAL"/>
    <property type="match status" value="1"/>
</dbReference>
<feature type="domain" description="ABC transporter" evidence="6">
    <location>
        <begin position="332"/>
        <end position="576"/>
    </location>
</feature>
<proteinExistence type="predicted"/>
<evidence type="ECO:0000313" key="8">
    <source>
        <dbReference type="EMBL" id="GAA4697909.1"/>
    </source>
</evidence>
<feature type="transmembrane region" description="Helical" evidence="5">
    <location>
        <begin position="141"/>
        <end position="160"/>
    </location>
</feature>
<sequence>MTVTAPTARPTSGWGVLRRALRRRRRHLAPYVLLLCSWQLCEALVPVLIGVTIDRGVATGEAGTFGLWAGAVALLFVVLSYSWRFGARVGLRAIETETHELRMEVAEHALDPRGARADRLAGETLSLDTSDAEEVGQALRMVGYGVAAAVALVVTAVVLLRIDVLLGVVVLVGVPLTLGLTQLATPMVSRRSREQQERAAASAGVAVDLVRGLRVLHGVGGEAAASRRYRTTSAAARDAGIGLARARSGLFGLASGLSGLFLAVVTLLAGRLALEGQISVGELIAIVGLTQFLAEPITILADLSAQVASAVASGQRVVEFLATPLVGTDGGIEPASASGVGVGAGAAALAVPERGLASPPGELLGLVVPDPTEAGALLALLAGDVSPEEAGATVHLEGRAVHAMRAEERRARLVVVPHRADLLEGTLRSNVDPWGRHGEEGVRRVLRASAADDVAALRAGGLEQQVAADGGTYSGGQRQRVAVARALASDAPVLVLHEPTSAVDSVTEQRIARGLRSLRTGGGEPGAVRTTWLVTSSPVLLEHADRVVLVEDGQVRCEGTHHDLLAQPGYRAAVLR</sequence>